<accession>A0AAE0FL01</accession>
<keyword evidence="3" id="KW-1185">Reference proteome</keyword>
<dbReference type="AlphaFoldDB" id="A0AAE0FL01"/>
<sequence length="284" mass="32407">MTYHYHDDYTPKVSQSTRDSSEFLLIRTLFDEYKDRLHYAHPCILEQRCEGCPEGSYCVAGTPFPIPRPGYCYGYGPPGGYPALKHWQARTYFNSNWTIENGTTSAPTAGAASLQGRRRDLLGEKGREEKKEAAAGGDRKEAAAGIEGGRTREEKMRDHAEREAARRKREEERQHHQHHPEAMQKEVGKHDKKEYVESAEHRMKTMEKERRLKKERWLREKELANAPMEGANDPLPGLPFANERRACFRKCRTGEDCPGGATGICSESITSRSECLAWYDGVLE</sequence>
<evidence type="ECO:0000313" key="2">
    <source>
        <dbReference type="EMBL" id="KAK3261625.1"/>
    </source>
</evidence>
<name>A0AAE0FL01_9CHLO</name>
<feature type="compositionally biased region" description="Basic and acidic residues" evidence="1">
    <location>
        <begin position="149"/>
        <end position="191"/>
    </location>
</feature>
<reference evidence="2 3" key="1">
    <citation type="journal article" date="2015" name="Genome Biol. Evol.">
        <title>Comparative Genomics of a Bacterivorous Green Alga Reveals Evolutionary Causalities and Consequences of Phago-Mixotrophic Mode of Nutrition.</title>
        <authorList>
            <person name="Burns J.A."/>
            <person name="Paasch A."/>
            <person name="Narechania A."/>
            <person name="Kim E."/>
        </authorList>
    </citation>
    <scope>NUCLEOTIDE SEQUENCE [LARGE SCALE GENOMIC DNA]</scope>
    <source>
        <strain evidence="2 3">PLY_AMNH</strain>
    </source>
</reference>
<feature type="region of interest" description="Disordered" evidence="1">
    <location>
        <begin position="103"/>
        <end position="191"/>
    </location>
</feature>
<feature type="compositionally biased region" description="Basic and acidic residues" evidence="1">
    <location>
        <begin position="117"/>
        <end position="142"/>
    </location>
</feature>
<comment type="caution">
    <text evidence="2">The sequence shown here is derived from an EMBL/GenBank/DDBJ whole genome shotgun (WGS) entry which is preliminary data.</text>
</comment>
<protein>
    <submittedName>
        <fullName evidence="2">Uncharacterized protein</fullName>
    </submittedName>
</protein>
<evidence type="ECO:0000313" key="3">
    <source>
        <dbReference type="Proteomes" id="UP001190700"/>
    </source>
</evidence>
<proteinExistence type="predicted"/>
<gene>
    <name evidence="2" type="ORF">CYMTET_29474</name>
</gene>
<dbReference type="EMBL" id="LGRX02016782">
    <property type="protein sequence ID" value="KAK3261625.1"/>
    <property type="molecule type" value="Genomic_DNA"/>
</dbReference>
<evidence type="ECO:0000256" key="1">
    <source>
        <dbReference type="SAM" id="MobiDB-lite"/>
    </source>
</evidence>
<dbReference type="Proteomes" id="UP001190700">
    <property type="component" value="Unassembled WGS sequence"/>
</dbReference>
<organism evidence="2 3">
    <name type="scientific">Cymbomonas tetramitiformis</name>
    <dbReference type="NCBI Taxonomy" id="36881"/>
    <lineage>
        <taxon>Eukaryota</taxon>
        <taxon>Viridiplantae</taxon>
        <taxon>Chlorophyta</taxon>
        <taxon>Pyramimonadophyceae</taxon>
        <taxon>Pyramimonadales</taxon>
        <taxon>Pyramimonadaceae</taxon>
        <taxon>Cymbomonas</taxon>
    </lineage>
</organism>
<feature type="compositionally biased region" description="Low complexity" evidence="1">
    <location>
        <begin position="103"/>
        <end position="113"/>
    </location>
</feature>